<dbReference type="AlphaFoldDB" id="M5GEF8"/>
<dbReference type="STRING" id="1858805.M5GEF8"/>
<dbReference type="OMA" id="TECCHIF"/>
<reference evidence="1 2" key="1">
    <citation type="journal article" date="2012" name="Science">
        <title>The Paleozoic origin of enzymatic lignin decomposition reconstructed from 31 fungal genomes.</title>
        <authorList>
            <person name="Floudas D."/>
            <person name="Binder M."/>
            <person name="Riley R."/>
            <person name="Barry K."/>
            <person name="Blanchette R.A."/>
            <person name="Henrissat B."/>
            <person name="Martinez A.T."/>
            <person name="Otillar R."/>
            <person name="Spatafora J.W."/>
            <person name="Yadav J.S."/>
            <person name="Aerts A."/>
            <person name="Benoit I."/>
            <person name="Boyd A."/>
            <person name="Carlson A."/>
            <person name="Copeland A."/>
            <person name="Coutinho P.M."/>
            <person name="de Vries R.P."/>
            <person name="Ferreira P."/>
            <person name="Findley K."/>
            <person name="Foster B."/>
            <person name="Gaskell J."/>
            <person name="Glotzer D."/>
            <person name="Gorecki P."/>
            <person name="Heitman J."/>
            <person name="Hesse C."/>
            <person name="Hori C."/>
            <person name="Igarashi K."/>
            <person name="Jurgens J.A."/>
            <person name="Kallen N."/>
            <person name="Kersten P."/>
            <person name="Kohler A."/>
            <person name="Kuees U."/>
            <person name="Kumar T.K.A."/>
            <person name="Kuo A."/>
            <person name="LaButti K."/>
            <person name="Larrondo L.F."/>
            <person name="Lindquist E."/>
            <person name="Ling A."/>
            <person name="Lombard V."/>
            <person name="Lucas S."/>
            <person name="Lundell T."/>
            <person name="Martin R."/>
            <person name="McLaughlin D.J."/>
            <person name="Morgenstern I."/>
            <person name="Morin E."/>
            <person name="Murat C."/>
            <person name="Nagy L.G."/>
            <person name="Nolan M."/>
            <person name="Ohm R.A."/>
            <person name="Patyshakuliyeva A."/>
            <person name="Rokas A."/>
            <person name="Ruiz-Duenas F.J."/>
            <person name="Sabat G."/>
            <person name="Salamov A."/>
            <person name="Samejima M."/>
            <person name="Schmutz J."/>
            <person name="Slot J.C."/>
            <person name="St John F."/>
            <person name="Stenlid J."/>
            <person name="Sun H."/>
            <person name="Sun S."/>
            <person name="Syed K."/>
            <person name="Tsang A."/>
            <person name="Wiebenga A."/>
            <person name="Young D."/>
            <person name="Pisabarro A."/>
            <person name="Eastwood D.C."/>
            <person name="Martin F."/>
            <person name="Cullen D."/>
            <person name="Grigoriev I.V."/>
            <person name="Hibbett D.S."/>
        </authorList>
    </citation>
    <scope>NUCLEOTIDE SEQUENCE [LARGE SCALE GENOMIC DNA]</scope>
    <source>
        <strain evidence="1 2">DJM-731 SS1</strain>
    </source>
</reference>
<proteinExistence type="predicted"/>
<accession>M5GEF8</accession>
<gene>
    <name evidence="1" type="ORF">DACRYDRAFT_113529</name>
</gene>
<dbReference type="GeneID" id="63684709"/>
<name>M5GEF8_DACPD</name>
<protein>
    <recommendedName>
        <fullName evidence="3">HNH nuclease domain-containing protein</fullName>
    </recommendedName>
</protein>
<evidence type="ECO:0008006" key="3">
    <source>
        <dbReference type="Google" id="ProtNLM"/>
    </source>
</evidence>
<evidence type="ECO:0000313" key="2">
    <source>
        <dbReference type="Proteomes" id="UP000030653"/>
    </source>
</evidence>
<evidence type="ECO:0000313" key="1">
    <source>
        <dbReference type="EMBL" id="EJU05397.1"/>
    </source>
</evidence>
<dbReference type="EMBL" id="JH795856">
    <property type="protein sequence ID" value="EJU05397.1"/>
    <property type="molecule type" value="Genomic_DNA"/>
</dbReference>
<dbReference type="RefSeq" id="XP_040632291.1">
    <property type="nucleotide sequence ID" value="XM_040769647.1"/>
</dbReference>
<dbReference type="OrthoDB" id="2104739at2759"/>
<keyword evidence="2" id="KW-1185">Reference proteome</keyword>
<sequence>MDESEPPSGVPLNEEVAVARLLGHLLSELALCIPNGAYTLAAEIESCEAREERVELGQLYAQNLLGIFRRRETPEPSPHPSRTSFDNAVDRYALLLREGTLDPGTAKIRALQRDGFKCQATGQLDENSVYAGVVEWNADSGGICCTTLSHIIPPAVFKHIDTKVSNRFQAATGLTILARIFDDEGLPLFVDGPCIHRLENVWTISSTIHDSFDRLHLWLEETEEEGVYHLDTPLGPAACPAGCLEKVDLRSSDSNLPPPSRNLIRIHRLCAKVAHMSGAAGYYCIDWDDDSPRIPPIAAVDVIGGEREFFEKLWRLNPED</sequence>
<organism evidence="1 2">
    <name type="scientific">Dacryopinax primogenitus (strain DJM 731)</name>
    <name type="common">Brown rot fungus</name>
    <dbReference type="NCBI Taxonomy" id="1858805"/>
    <lineage>
        <taxon>Eukaryota</taxon>
        <taxon>Fungi</taxon>
        <taxon>Dikarya</taxon>
        <taxon>Basidiomycota</taxon>
        <taxon>Agaricomycotina</taxon>
        <taxon>Dacrymycetes</taxon>
        <taxon>Dacrymycetales</taxon>
        <taxon>Dacrymycetaceae</taxon>
        <taxon>Dacryopinax</taxon>
    </lineage>
</organism>
<dbReference type="HOGENOM" id="CLU_049186_1_0_1"/>
<dbReference type="Proteomes" id="UP000030653">
    <property type="component" value="Unassembled WGS sequence"/>
</dbReference>